<dbReference type="RefSeq" id="WP_323295929.1">
    <property type="nucleotide sequence ID" value="NZ_JAYFUM010000007.1"/>
</dbReference>
<organism evidence="2 3">
    <name type="scientific">Arcicella rigui</name>
    <dbReference type="NCBI Taxonomy" id="797020"/>
    <lineage>
        <taxon>Bacteria</taxon>
        <taxon>Pseudomonadati</taxon>
        <taxon>Bacteroidota</taxon>
        <taxon>Cytophagia</taxon>
        <taxon>Cytophagales</taxon>
        <taxon>Flectobacillaceae</taxon>
        <taxon>Arcicella</taxon>
    </lineage>
</organism>
<keyword evidence="1" id="KW-1133">Transmembrane helix</keyword>
<evidence type="ECO:0000256" key="1">
    <source>
        <dbReference type="SAM" id="Phobius"/>
    </source>
</evidence>
<keyword evidence="3" id="KW-1185">Reference proteome</keyword>
<name>A0ABU5Q7E4_9BACT</name>
<evidence type="ECO:0000313" key="2">
    <source>
        <dbReference type="EMBL" id="MEA5138761.1"/>
    </source>
</evidence>
<evidence type="ECO:0000313" key="3">
    <source>
        <dbReference type="Proteomes" id="UP001302949"/>
    </source>
</evidence>
<dbReference type="EMBL" id="JAYFUM010000007">
    <property type="protein sequence ID" value="MEA5138761.1"/>
    <property type="molecule type" value="Genomic_DNA"/>
</dbReference>
<gene>
    <name evidence="2" type="ORF">VB248_06445</name>
</gene>
<proteinExistence type="predicted"/>
<accession>A0ABU5Q7E4</accession>
<keyword evidence="1" id="KW-0812">Transmembrane</keyword>
<sequence length="156" mass="18317">MKNQEYIQSGILESYLLGIVSEEEQREVEQRVLIDNEVAKALQSIEIDIANHYLTNAVPPPPNVREAILLNANKNELKKWQQQNTFKEATNHTEQLKYLEVEVDNTHIKVHKYWRPAFIAVFVLSKIFLIAALYFYFKSDSLTKENERLKQEIKLK</sequence>
<comment type="caution">
    <text evidence="2">The sequence shown here is derived from an EMBL/GenBank/DDBJ whole genome shotgun (WGS) entry which is preliminary data.</text>
</comment>
<dbReference type="Proteomes" id="UP001302949">
    <property type="component" value="Unassembled WGS sequence"/>
</dbReference>
<protein>
    <recommendedName>
        <fullName evidence="4">Anti-sigma factor</fullName>
    </recommendedName>
</protein>
<keyword evidence="1" id="KW-0472">Membrane</keyword>
<reference evidence="2 3" key="1">
    <citation type="submission" date="2023-12" db="EMBL/GenBank/DDBJ databases">
        <title>Novel species of the genus Arcicella isolated from rivers.</title>
        <authorList>
            <person name="Lu H."/>
        </authorList>
    </citation>
    <scope>NUCLEOTIDE SEQUENCE [LARGE SCALE GENOMIC DNA]</scope>
    <source>
        <strain evidence="2 3">KCTC 23307</strain>
    </source>
</reference>
<evidence type="ECO:0008006" key="4">
    <source>
        <dbReference type="Google" id="ProtNLM"/>
    </source>
</evidence>
<feature type="transmembrane region" description="Helical" evidence="1">
    <location>
        <begin position="117"/>
        <end position="137"/>
    </location>
</feature>